<feature type="transmembrane region" description="Helical" evidence="8">
    <location>
        <begin position="79"/>
        <end position="99"/>
    </location>
</feature>
<keyword evidence="7 10" id="KW-0012">Acyltransferase</keyword>
<evidence type="ECO:0000256" key="5">
    <source>
        <dbReference type="ARBA" id="ARBA00022989"/>
    </source>
</evidence>
<keyword evidence="3 10" id="KW-0808">Transferase</keyword>
<proteinExistence type="inferred from homology"/>
<evidence type="ECO:0000256" key="7">
    <source>
        <dbReference type="ARBA" id="ARBA00023315"/>
    </source>
</evidence>
<dbReference type="Pfam" id="PF00795">
    <property type="entry name" value="CN_hydrolase"/>
    <property type="match status" value="1"/>
</dbReference>
<dbReference type="Pfam" id="PF20154">
    <property type="entry name" value="LNT_N"/>
    <property type="match status" value="1"/>
</dbReference>
<keyword evidence="10" id="KW-0449">Lipoprotein</keyword>
<evidence type="ECO:0000256" key="6">
    <source>
        <dbReference type="ARBA" id="ARBA00023136"/>
    </source>
</evidence>
<feature type="domain" description="CN hydrolase" evidence="9">
    <location>
        <begin position="217"/>
        <end position="453"/>
    </location>
</feature>
<keyword evidence="6 8" id="KW-0472">Membrane</keyword>
<feature type="transmembrane region" description="Helical" evidence="8">
    <location>
        <begin position="192"/>
        <end position="210"/>
    </location>
</feature>
<sequence length="493" mass="55642">MNFKKIDKKSLSLAILSGILQILSFPPFDVEFLAWVAFVPLLVAIHKEESKRVYWLASIFCLTWFLPMHITWYCAIFPVWLALLLSCGLALLYAELLLVDSKMRNWFPNLQVITLPILWTSFDFLRTNLPITRDWWLIILANSQWKVIPILQLTTITGVYGITFLILLVNSAIAYAIINYKNDAFKRISRQTIVVGLIFVAIFAFGWLSVPQASKDISIVAIQDNHDNYHGEPGSYAVCEITESATRNQFDVQEKLTKKSLQYKPDFIVWSESVFVYLGDAAYMDKIGDLARSMDSYIIANVVDPIGNKKYNTAILVSPEGEIVAKYHKHHITWGEKAGGFVAEQEDGFPVVETKKGKVGLEVCYDTHFSDVTRNLAKNDAQLILIPVDDSKYGSYVFPQLHASDAIFRAVENRVSVGLAAITGISLISDPYGRVIESSGVYTQEIIAGKTFVVAEKTFYTRYGDVFSYLVVVLAFGLVIAFIYSALRKIKRR</sequence>
<evidence type="ECO:0000256" key="8">
    <source>
        <dbReference type="SAM" id="Phobius"/>
    </source>
</evidence>
<evidence type="ECO:0000256" key="4">
    <source>
        <dbReference type="ARBA" id="ARBA00022692"/>
    </source>
</evidence>
<keyword evidence="4 8" id="KW-0812">Transmembrane</keyword>
<organism evidence="10">
    <name type="scientific">Candidatus Methanophagaceae archaeon ANME-1 ERB6</name>
    <dbReference type="NCBI Taxonomy" id="2759912"/>
    <lineage>
        <taxon>Archaea</taxon>
        <taxon>Methanobacteriati</taxon>
        <taxon>Methanobacteriota</taxon>
        <taxon>Stenosarchaea group</taxon>
        <taxon>Methanomicrobia</taxon>
        <taxon>Candidatus Methanophagales</taxon>
        <taxon>Candidatus Methanophagaceae</taxon>
    </lineage>
</organism>
<dbReference type="GO" id="GO:0016410">
    <property type="term" value="F:N-acyltransferase activity"/>
    <property type="evidence" value="ECO:0007669"/>
    <property type="project" value="InterPro"/>
</dbReference>
<dbReference type="HAMAP" id="MF_01148">
    <property type="entry name" value="Lnt"/>
    <property type="match status" value="1"/>
</dbReference>
<dbReference type="InterPro" id="IPR045378">
    <property type="entry name" value="LNT_N"/>
</dbReference>
<dbReference type="SUPFAM" id="SSF56317">
    <property type="entry name" value="Carbon-nitrogen hydrolase"/>
    <property type="match status" value="1"/>
</dbReference>
<feature type="transmembrane region" description="Helical" evidence="8">
    <location>
        <begin position="53"/>
        <end position="73"/>
    </location>
</feature>
<dbReference type="InterPro" id="IPR036526">
    <property type="entry name" value="C-N_Hydrolase_sf"/>
</dbReference>
<dbReference type="EC" id="2.3.1.269" evidence="10"/>
<comment type="subcellular location">
    <subcellularLocation>
        <location evidence="1">Cell membrane</location>
        <topology evidence="1">Multi-pass membrane protein</topology>
    </subcellularLocation>
</comment>
<evidence type="ECO:0000259" key="9">
    <source>
        <dbReference type="PROSITE" id="PS50263"/>
    </source>
</evidence>
<protein>
    <submittedName>
        <fullName evidence="10">Apolipoprotein N-acyltransferase</fullName>
        <ecNumber evidence="10">2.3.1.269</ecNumber>
    </submittedName>
</protein>
<keyword evidence="5 8" id="KW-1133">Transmembrane helix</keyword>
<dbReference type="NCBIfam" id="TIGR00546">
    <property type="entry name" value="lnt"/>
    <property type="match status" value="1"/>
</dbReference>
<accession>A0A7G9YU84</accession>
<evidence type="ECO:0000313" key="10">
    <source>
        <dbReference type="EMBL" id="QNO51568.1"/>
    </source>
</evidence>
<name>A0A7G9YU84_9EURY</name>
<dbReference type="InterPro" id="IPR003010">
    <property type="entry name" value="C-N_Hydrolase"/>
</dbReference>
<dbReference type="InterPro" id="IPR004563">
    <property type="entry name" value="Apolipo_AcylTrfase"/>
</dbReference>
<dbReference type="GO" id="GO:0005886">
    <property type="term" value="C:plasma membrane"/>
    <property type="evidence" value="ECO:0007669"/>
    <property type="project" value="UniProtKB-SubCell"/>
</dbReference>
<evidence type="ECO:0000256" key="1">
    <source>
        <dbReference type="ARBA" id="ARBA00004651"/>
    </source>
</evidence>
<evidence type="ECO:0000256" key="3">
    <source>
        <dbReference type="ARBA" id="ARBA00022679"/>
    </source>
</evidence>
<evidence type="ECO:0000256" key="2">
    <source>
        <dbReference type="ARBA" id="ARBA00022475"/>
    </source>
</evidence>
<gene>
    <name evidence="10" type="primary">lnt</name>
    <name evidence="10" type="ORF">FJOHDBIG_00016</name>
</gene>
<keyword evidence="2" id="KW-1003">Cell membrane</keyword>
<dbReference type="PROSITE" id="PS50263">
    <property type="entry name" value="CN_HYDROLASE"/>
    <property type="match status" value="1"/>
</dbReference>
<dbReference type="PANTHER" id="PTHR38686:SF1">
    <property type="entry name" value="APOLIPOPROTEIN N-ACYLTRANSFERASE"/>
    <property type="match status" value="1"/>
</dbReference>
<reference evidence="10" key="1">
    <citation type="submission" date="2020-06" db="EMBL/GenBank/DDBJ databases">
        <title>Unique genomic features of the anaerobic methanotrophic archaea.</title>
        <authorList>
            <person name="Chadwick G.L."/>
            <person name="Skennerton C.T."/>
            <person name="Laso-Perez R."/>
            <person name="Leu A.O."/>
            <person name="Speth D.R."/>
            <person name="Yu H."/>
            <person name="Morgan-Lang C."/>
            <person name="Hatzenpichler R."/>
            <person name="Goudeau D."/>
            <person name="Malmstrom R."/>
            <person name="Brazelton W.J."/>
            <person name="Woyke T."/>
            <person name="Hallam S.J."/>
            <person name="Tyson G.W."/>
            <person name="Wegener G."/>
            <person name="Boetius A."/>
            <person name="Orphan V."/>
        </authorList>
    </citation>
    <scope>NUCLEOTIDE SEQUENCE</scope>
</reference>
<dbReference type="EMBL" id="MT631473">
    <property type="protein sequence ID" value="QNO51568.1"/>
    <property type="molecule type" value="Genomic_DNA"/>
</dbReference>
<dbReference type="Gene3D" id="3.60.110.10">
    <property type="entry name" value="Carbon-nitrogen hydrolase"/>
    <property type="match status" value="1"/>
</dbReference>
<dbReference type="GO" id="GO:0042158">
    <property type="term" value="P:lipoprotein biosynthetic process"/>
    <property type="evidence" value="ECO:0007669"/>
    <property type="project" value="InterPro"/>
</dbReference>
<dbReference type="PANTHER" id="PTHR38686">
    <property type="entry name" value="APOLIPOPROTEIN N-ACYLTRANSFERASE"/>
    <property type="match status" value="1"/>
</dbReference>
<feature type="transmembrane region" description="Helical" evidence="8">
    <location>
        <begin position="466"/>
        <end position="487"/>
    </location>
</feature>
<dbReference type="AlphaFoldDB" id="A0A7G9YU84"/>
<feature type="transmembrane region" description="Helical" evidence="8">
    <location>
        <begin position="159"/>
        <end position="180"/>
    </location>
</feature>